<feature type="region of interest" description="Disordered" evidence="1">
    <location>
        <begin position="106"/>
        <end position="144"/>
    </location>
</feature>
<accession>C5KDQ2</accession>
<reference evidence="3 4" key="1">
    <citation type="submission" date="2008-07" db="EMBL/GenBank/DDBJ databases">
        <authorList>
            <person name="El-Sayed N."/>
            <person name="Caler E."/>
            <person name="Inman J."/>
            <person name="Amedeo P."/>
            <person name="Hass B."/>
            <person name="Wortman J."/>
        </authorList>
    </citation>
    <scope>NUCLEOTIDE SEQUENCE [LARGE SCALE GENOMIC DNA]</scope>
    <source>
        <strain evidence="3">ATCC 50983</strain>
        <strain evidence="4">ATCC 50983 / TXsc</strain>
    </source>
</reference>
<organism evidence="4">
    <name type="scientific">Perkinsus marinus (strain ATCC 50983 / TXsc)</name>
    <dbReference type="NCBI Taxonomy" id="423536"/>
    <lineage>
        <taxon>Eukaryota</taxon>
        <taxon>Sar</taxon>
        <taxon>Alveolata</taxon>
        <taxon>Perkinsozoa</taxon>
        <taxon>Perkinsea</taxon>
        <taxon>Perkinsida</taxon>
        <taxon>Perkinsidae</taxon>
        <taxon>Perkinsus</taxon>
    </lineage>
</organism>
<dbReference type="EMBL" id="GG672124">
    <property type="protein sequence ID" value="EER17355.1"/>
    <property type="molecule type" value="Genomic_DNA"/>
</dbReference>
<evidence type="ECO:0000256" key="1">
    <source>
        <dbReference type="SAM" id="MobiDB-lite"/>
    </source>
</evidence>
<feature type="compositionally biased region" description="Basic and acidic residues" evidence="1">
    <location>
        <begin position="106"/>
        <end position="125"/>
    </location>
</feature>
<name>C5KDQ2_PERM5</name>
<sequence>MQIATAPDEPLDITGARENIPSALSDFFNVHPQRIRELETDIRKGRVIVMTLCVADIDDPSALSGIDLLINITESGKDPTHTMWTSNDWLYEYSQRITFKPIGKPTERLQSEENPSRFGRGDPHETGLVGNQEVRRGKVTRTTC</sequence>
<gene>
    <name evidence="3" type="ORF">Pmar_PMAR022300</name>
    <name evidence="2" type="ORF">Pmar_PMAR025258</name>
</gene>
<dbReference type="RefSeq" id="XP_002785559.1">
    <property type="nucleotide sequence ID" value="XM_002785513.1"/>
</dbReference>
<evidence type="ECO:0000313" key="2">
    <source>
        <dbReference type="EMBL" id="EER01068.1"/>
    </source>
</evidence>
<evidence type="ECO:0000313" key="3">
    <source>
        <dbReference type="EMBL" id="EER17355.1"/>
    </source>
</evidence>
<proteinExistence type="predicted"/>
<protein>
    <submittedName>
        <fullName evidence="3">Uncharacterized protein</fullName>
    </submittedName>
</protein>
<dbReference type="EMBL" id="GG684550">
    <property type="protein sequence ID" value="EER01068.1"/>
    <property type="molecule type" value="Genomic_DNA"/>
</dbReference>
<dbReference type="RefSeq" id="XP_002768350.1">
    <property type="nucleotide sequence ID" value="XM_002768304.1"/>
</dbReference>
<dbReference type="GeneID" id="9057737"/>
<dbReference type="GeneID" id="9062582"/>
<evidence type="ECO:0000313" key="4">
    <source>
        <dbReference type="Proteomes" id="UP000007800"/>
    </source>
</evidence>
<dbReference type="Proteomes" id="UP000007800">
    <property type="component" value="Unassembled WGS sequence"/>
</dbReference>
<keyword evidence="4" id="KW-1185">Reference proteome</keyword>
<dbReference type="OrthoDB" id="456404at2759"/>
<dbReference type="AlphaFoldDB" id="C5KDQ2"/>